<dbReference type="GO" id="GO:0043531">
    <property type="term" value="F:ADP binding"/>
    <property type="evidence" value="ECO:0007669"/>
    <property type="project" value="InterPro"/>
</dbReference>
<dbReference type="Gramene" id="TraesSTA6B03G03428970.1">
    <property type="protein sequence ID" value="TraesSTA6B03G03428970.1"/>
    <property type="gene ID" value="TraesSTA6B03G03428970"/>
</dbReference>
<dbReference type="PANTHER" id="PTHR23155:SF906">
    <property type="entry name" value="OS08G0205100 PROTEIN"/>
    <property type="match status" value="1"/>
</dbReference>
<dbReference type="Gene3D" id="1.10.8.430">
    <property type="entry name" value="Helical domain of apoptotic protease-activating factors"/>
    <property type="match status" value="1"/>
</dbReference>
<dbReference type="Gramene" id="TraesROB_scaffold_023586_01G000400.1">
    <property type="protein sequence ID" value="TraesROB_scaffold_023586_01G000400.1"/>
    <property type="gene ID" value="TraesROB_scaffold_023586_01G000400"/>
</dbReference>
<keyword evidence="7" id="KW-1185">Reference proteome</keyword>
<reference evidence="6" key="2">
    <citation type="submission" date="2018-10" db="UniProtKB">
        <authorList>
            <consortium name="EnsemblPlants"/>
        </authorList>
    </citation>
    <scope>IDENTIFICATION</scope>
</reference>
<evidence type="ECO:0000259" key="4">
    <source>
        <dbReference type="Pfam" id="PF23559"/>
    </source>
</evidence>
<dbReference type="GO" id="GO:0042742">
    <property type="term" value="P:defense response to bacterium"/>
    <property type="evidence" value="ECO:0007669"/>
    <property type="project" value="UniProtKB-ARBA"/>
</dbReference>
<dbReference type="FunFam" id="3.40.50.300:FF:001091">
    <property type="entry name" value="Probable disease resistance protein At1g61300"/>
    <property type="match status" value="1"/>
</dbReference>
<evidence type="ECO:0000313" key="7">
    <source>
        <dbReference type="Proteomes" id="UP000019116"/>
    </source>
</evidence>
<dbReference type="Gramene" id="TraesLAC6B03G03393360.1">
    <property type="protein sequence ID" value="TraesLAC6B03G03393360.1"/>
    <property type="gene ID" value="TraesLAC6B03G03393360"/>
</dbReference>
<dbReference type="GO" id="GO:0002758">
    <property type="term" value="P:innate immune response-activating signaling pathway"/>
    <property type="evidence" value="ECO:0007669"/>
    <property type="project" value="UniProtKB-ARBA"/>
</dbReference>
<dbReference type="InterPro" id="IPR027417">
    <property type="entry name" value="P-loop_NTPase"/>
</dbReference>
<dbReference type="Gene3D" id="3.40.50.300">
    <property type="entry name" value="P-loop containing nucleotide triphosphate hydrolases"/>
    <property type="match status" value="1"/>
</dbReference>
<evidence type="ECO:0000259" key="5">
    <source>
        <dbReference type="Pfam" id="PF23598"/>
    </source>
</evidence>
<dbReference type="Gramene" id="TraesCS6B02G060900.1">
    <property type="protein sequence ID" value="TraesCS6B02G060900.1"/>
    <property type="gene ID" value="TraesCS6B02G060900"/>
</dbReference>
<evidence type="ECO:0000256" key="2">
    <source>
        <dbReference type="ARBA" id="ARBA00022821"/>
    </source>
</evidence>
<dbReference type="Pfam" id="PF00931">
    <property type="entry name" value="NB-ARC"/>
    <property type="match status" value="1"/>
</dbReference>
<dbReference type="InterPro" id="IPR042197">
    <property type="entry name" value="Apaf_helical"/>
</dbReference>
<dbReference type="SUPFAM" id="SSF52058">
    <property type="entry name" value="L domain-like"/>
    <property type="match status" value="1"/>
</dbReference>
<dbReference type="Pfam" id="PF23559">
    <property type="entry name" value="WHD_DRP"/>
    <property type="match status" value="1"/>
</dbReference>
<sequence length="827" mass="93750">MRVRRSMNLLTTVNTRHKIGKELQGLKRRVMEVSERRMRYKVDSTVSKPNNTAIDIRLLALFAGTADLVGINELRDELIKVMLDGDLGKTTLATDGVCAQQLKVLSVVGFGGLGKTTLANQIYRKLEGQFQCRAFVFVSQKPNIRKILRNILSQAGYVALDQTNVESWDEDQLIRTLRIFLTEKRYFIVNDDIWDATTWSIVRCALPENMNGSRVITTTRIENVATACCSNSYDYLYKMKLLSNEESRKLFFKRVFGSEDGCPRYLEEVSAEILKRCGGLPLAIISISSLLASQPKMLKGQWEDILHSLGSNLEVHPTLGGMRKILNLSYTNLPHYLKTCMLYLGIYPKDYTINKNDLVRQWLAQGFISTSHVRDPEAVAEGCFSELVNRGIVQPVDTDHNDEVLACKVHDMMLDLIMHKCREENFITAIDDLQAVIGLQGNVHRLSLCLDGVIDGTTLGTTQLSQVRALARFGISTYTPPLSELKHLRVLTLEFPTRLVTLDLTGMCHLFQLRYLKVVAAYGEIVLPRKIRTLDQLETLELRTYEYSMVQVPSDIVHLRRLLHLILPVGISLPSRIGSMKSLRTLQGFDLGMNSVDNIRDLGDLTNLKDLEICRVYRKQLDEAEATKLMNILRSSLEKLCNLRTCAWNLTSPAHARMPWVHYPLLPDFFAGRGCMLSRVPKWIRELHNLYDLALGVKEVLDDDVGIIAQLHSLVNLNVYIFATPKERVTIHGTRFLALKHFRIHLPLDIIAGVRGRGNAQAPEARGRIQRARMGAARCCFWRRRALVRPQGSLGAHWGICCRGIKCKSCAVRVERCHWHAPELSYS</sequence>
<dbReference type="Gramene" id="TraesWEE_scaffold_021882_01G000400.1">
    <property type="protein sequence ID" value="TraesWEE_scaffold_021882_01G000400.1"/>
    <property type="gene ID" value="TraesWEE_scaffold_021882_01G000400"/>
</dbReference>
<evidence type="ECO:0000256" key="1">
    <source>
        <dbReference type="ARBA" id="ARBA00022737"/>
    </source>
</evidence>
<accession>A0A3B6PE97</accession>
<dbReference type="Proteomes" id="UP000019116">
    <property type="component" value="Chromosome 6B"/>
</dbReference>
<dbReference type="InterPro" id="IPR044974">
    <property type="entry name" value="Disease_R_plants"/>
</dbReference>
<dbReference type="InterPro" id="IPR032675">
    <property type="entry name" value="LRR_dom_sf"/>
</dbReference>
<dbReference type="InterPro" id="IPR036388">
    <property type="entry name" value="WH-like_DNA-bd_sf"/>
</dbReference>
<proteinExistence type="predicted"/>
<dbReference type="Pfam" id="PF23598">
    <property type="entry name" value="LRR_14"/>
    <property type="match status" value="1"/>
</dbReference>
<dbReference type="PANTHER" id="PTHR23155">
    <property type="entry name" value="DISEASE RESISTANCE PROTEIN RP"/>
    <property type="match status" value="1"/>
</dbReference>
<dbReference type="Gramene" id="TraesMAC6B03G03436660.1">
    <property type="protein sequence ID" value="TraesMAC6B03G03436660.1"/>
    <property type="gene ID" value="TraesMAC6B03G03436660"/>
</dbReference>
<dbReference type="PRINTS" id="PR00364">
    <property type="entry name" value="DISEASERSIST"/>
</dbReference>
<evidence type="ECO:0000313" key="6">
    <source>
        <dbReference type="EnsemblPlants" id="TraesCS6B02G060900.1"/>
    </source>
</evidence>
<dbReference type="Gramene" id="TraesCAD_scaffold_051759_01G000200.1">
    <property type="protein sequence ID" value="TraesCAD_scaffold_051759_01G000200.1"/>
    <property type="gene ID" value="TraesCAD_scaffold_051759_01G000200"/>
</dbReference>
<feature type="domain" description="Disease resistance protein winged helix" evidence="4">
    <location>
        <begin position="346"/>
        <end position="417"/>
    </location>
</feature>
<protein>
    <submittedName>
        <fullName evidence="6">Uncharacterized protein</fullName>
    </submittedName>
</protein>
<keyword evidence="2" id="KW-0611">Plant defense</keyword>
<dbReference type="SMR" id="A0A3B6PE97"/>
<reference evidence="6" key="1">
    <citation type="submission" date="2018-08" db="EMBL/GenBank/DDBJ databases">
        <authorList>
            <person name="Rossello M."/>
        </authorList>
    </citation>
    <scope>NUCLEOTIDE SEQUENCE [LARGE SCALE GENOMIC DNA]</scope>
    <source>
        <strain evidence="6">cv. Chinese Spring</strain>
    </source>
</reference>
<dbReference type="AlphaFoldDB" id="A0A3B6PE97"/>
<dbReference type="Gramene" id="TraesJAG6B03G03428740.1">
    <property type="protein sequence ID" value="TraesJAG6B03G03428740.1"/>
    <property type="gene ID" value="TraesJAG6B03G03428740"/>
</dbReference>
<keyword evidence="1" id="KW-0677">Repeat</keyword>
<dbReference type="Gene3D" id="1.10.10.10">
    <property type="entry name" value="Winged helix-like DNA-binding domain superfamily/Winged helix DNA-binding domain"/>
    <property type="match status" value="1"/>
</dbReference>
<dbReference type="OMA" id="VERCHWH"/>
<evidence type="ECO:0000259" key="3">
    <source>
        <dbReference type="Pfam" id="PF00931"/>
    </source>
</evidence>
<dbReference type="InterPro" id="IPR058922">
    <property type="entry name" value="WHD_DRP"/>
</dbReference>
<dbReference type="FunFam" id="1.10.10.10:FF:000322">
    <property type="entry name" value="Probable disease resistance protein At1g63360"/>
    <property type="match status" value="1"/>
</dbReference>
<dbReference type="GO" id="GO:0009626">
    <property type="term" value="P:plant-type hypersensitive response"/>
    <property type="evidence" value="ECO:0007669"/>
    <property type="project" value="UniProtKB-ARBA"/>
</dbReference>
<dbReference type="Gramene" id="TraesKAR6B01G0030450.1">
    <property type="protein sequence ID" value="cds.TraesKAR6B01G0030450.1"/>
    <property type="gene ID" value="TraesKAR6B01G0030450"/>
</dbReference>
<dbReference type="OrthoDB" id="675905at2759"/>
<name>A0A3B6PE97_WHEAT</name>
<dbReference type="Gramene" id="TraesCLE_scaffold_001345_01G000400.1">
    <property type="protein sequence ID" value="TraesCLE_scaffold_001345_01G000400.1"/>
    <property type="gene ID" value="TraesCLE_scaffold_001345_01G000400"/>
</dbReference>
<dbReference type="SUPFAM" id="SSF52540">
    <property type="entry name" value="P-loop containing nucleoside triphosphate hydrolases"/>
    <property type="match status" value="1"/>
</dbReference>
<dbReference type="InterPro" id="IPR055414">
    <property type="entry name" value="LRR_R13L4/SHOC2-like"/>
</dbReference>
<dbReference type="Gramene" id="TraesLDM6B03G03441670.1">
    <property type="protein sequence ID" value="TraesLDM6B03G03441670.1"/>
    <property type="gene ID" value="TraesLDM6B03G03441670"/>
</dbReference>
<dbReference type="Gramene" id="TraesCS6B03G0143100.1">
    <property type="protein sequence ID" value="TraesCS6B03G0143100.1.CDS"/>
    <property type="gene ID" value="TraesCS6B03G0143100"/>
</dbReference>
<feature type="domain" description="Disease resistance R13L4/SHOC-2-like LRR" evidence="5">
    <location>
        <begin position="466"/>
        <end position="745"/>
    </location>
</feature>
<dbReference type="InterPro" id="IPR002182">
    <property type="entry name" value="NB-ARC"/>
</dbReference>
<dbReference type="EnsemblPlants" id="TraesCS6B02G060900.1">
    <property type="protein sequence ID" value="TraesCS6B02G060900.1"/>
    <property type="gene ID" value="TraesCS6B02G060900"/>
</dbReference>
<organism evidence="6">
    <name type="scientific">Triticum aestivum</name>
    <name type="common">Wheat</name>
    <dbReference type="NCBI Taxonomy" id="4565"/>
    <lineage>
        <taxon>Eukaryota</taxon>
        <taxon>Viridiplantae</taxon>
        <taxon>Streptophyta</taxon>
        <taxon>Embryophyta</taxon>
        <taxon>Tracheophyta</taxon>
        <taxon>Spermatophyta</taxon>
        <taxon>Magnoliopsida</taxon>
        <taxon>Liliopsida</taxon>
        <taxon>Poales</taxon>
        <taxon>Poaceae</taxon>
        <taxon>BOP clade</taxon>
        <taxon>Pooideae</taxon>
        <taxon>Triticodae</taxon>
        <taxon>Triticeae</taxon>
        <taxon>Triticinae</taxon>
        <taxon>Triticum</taxon>
    </lineage>
</organism>
<feature type="domain" description="NB-ARC" evidence="3">
    <location>
        <begin position="100"/>
        <end position="259"/>
    </location>
</feature>
<dbReference type="Gramene" id="TraesNOR6B03G03470990.1">
    <property type="protein sequence ID" value="TraesNOR6B03G03470990.1"/>
    <property type="gene ID" value="TraesNOR6B03G03470990"/>
</dbReference>
<dbReference type="Gene3D" id="3.80.10.10">
    <property type="entry name" value="Ribonuclease Inhibitor"/>
    <property type="match status" value="1"/>
</dbReference>